<dbReference type="Proteomes" id="UP000076632">
    <property type="component" value="Unassembled WGS sequence"/>
</dbReference>
<dbReference type="GeneID" id="28894135"/>
<proteinExistence type="predicted"/>
<dbReference type="EMBL" id="KV407454">
    <property type="protein sequence ID" value="KZF26420.1"/>
    <property type="molecule type" value="Genomic_DNA"/>
</dbReference>
<keyword evidence="2" id="KW-1185">Reference proteome</keyword>
<evidence type="ECO:0000313" key="2">
    <source>
        <dbReference type="Proteomes" id="UP000076632"/>
    </source>
</evidence>
<evidence type="ECO:0000313" key="1">
    <source>
        <dbReference type="EMBL" id="KZF26420.1"/>
    </source>
</evidence>
<protein>
    <submittedName>
        <fullName evidence="1">Uncharacterized protein</fullName>
    </submittedName>
</protein>
<gene>
    <name evidence="1" type="ORF">L228DRAFT_12155</name>
</gene>
<accession>A0A165JMC5</accession>
<dbReference type="AlphaFoldDB" id="A0A165JMC5"/>
<organism evidence="1 2">
    <name type="scientific">Xylona heveae (strain CBS 132557 / TC161)</name>
    <dbReference type="NCBI Taxonomy" id="1328760"/>
    <lineage>
        <taxon>Eukaryota</taxon>
        <taxon>Fungi</taxon>
        <taxon>Dikarya</taxon>
        <taxon>Ascomycota</taxon>
        <taxon>Pezizomycotina</taxon>
        <taxon>Xylonomycetes</taxon>
        <taxon>Xylonales</taxon>
        <taxon>Xylonaceae</taxon>
        <taxon>Xylona</taxon>
    </lineage>
</organism>
<dbReference type="RefSeq" id="XP_018191975.1">
    <property type="nucleotide sequence ID" value="XM_018328998.1"/>
</dbReference>
<sequence length="81" mass="9245">MAIPLVGSHFRPGRIRTVIFVSHDAFPNRRLSPDFHYSISCRLKSLDLFIQYPALARFQLILGVCYVNTGLLEHMKTVVIS</sequence>
<name>A0A165JMC5_XYLHT</name>
<reference evidence="1 2" key="1">
    <citation type="journal article" date="2016" name="Fungal Biol.">
        <title>The genome of Xylona heveae provides a window into fungal endophytism.</title>
        <authorList>
            <person name="Gazis R."/>
            <person name="Kuo A."/>
            <person name="Riley R."/>
            <person name="LaButti K."/>
            <person name="Lipzen A."/>
            <person name="Lin J."/>
            <person name="Amirebrahimi M."/>
            <person name="Hesse C.N."/>
            <person name="Spatafora J.W."/>
            <person name="Henrissat B."/>
            <person name="Hainaut M."/>
            <person name="Grigoriev I.V."/>
            <person name="Hibbett D.S."/>
        </authorList>
    </citation>
    <scope>NUCLEOTIDE SEQUENCE [LARGE SCALE GENOMIC DNA]</scope>
    <source>
        <strain evidence="1 2">TC161</strain>
    </source>
</reference>
<dbReference type="InParanoid" id="A0A165JMC5"/>